<feature type="compositionally biased region" description="Polar residues" evidence="5">
    <location>
        <begin position="222"/>
        <end position="231"/>
    </location>
</feature>
<dbReference type="GO" id="GO:0005634">
    <property type="term" value="C:nucleus"/>
    <property type="evidence" value="ECO:0007669"/>
    <property type="project" value="UniProtKB-ARBA"/>
</dbReference>
<dbReference type="InterPro" id="IPR023214">
    <property type="entry name" value="HAD_sf"/>
</dbReference>
<evidence type="ECO:0000256" key="2">
    <source>
        <dbReference type="ARBA" id="ARBA00022912"/>
    </source>
</evidence>
<dbReference type="OrthoDB" id="277011at2759"/>
<evidence type="ECO:0000313" key="7">
    <source>
        <dbReference type="EMBL" id="KAF6030071.1"/>
    </source>
</evidence>
<dbReference type="InterPro" id="IPR036412">
    <property type="entry name" value="HAD-like_sf"/>
</dbReference>
<comment type="function">
    <text evidence="3">Probable phosphatase.</text>
</comment>
<protein>
    <recommendedName>
        <fullName evidence="6">FCP1 homology domain-containing protein</fullName>
    </recommendedName>
</protein>
<evidence type="ECO:0000256" key="4">
    <source>
        <dbReference type="ARBA" id="ARBA00038355"/>
    </source>
</evidence>
<dbReference type="Gene3D" id="3.40.50.1000">
    <property type="entry name" value="HAD superfamily/HAD-like"/>
    <property type="match status" value="1"/>
</dbReference>
<organism evidence="7 8">
    <name type="scientific">Bugula neritina</name>
    <name type="common">Brown bryozoan</name>
    <name type="synonym">Sertularia neritina</name>
    <dbReference type="NCBI Taxonomy" id="10212"/>
    <lineage>
        <taxon>Eukaryota</taxon>
        <taxon>Metazoa</taxon>
        <taxon>Spiralia</taxon>
        <taxon>Lophotrochozoa</taxon>
        <taxon>Bryozoa</taxon>
        <taxon>Gymnolaemata</taxon>
        <taxon>Cheilostomatida</taxon>
        <taxon>Flustrina</taxon>
        <taxon>Buguloidea</taxon>
        <taxon>Bugulidae</taxon>
        <taxon>Bugula</taxon>
    </lineage>
</organism>
<evidence type="ECO:0000259" key="6">
    <source>
        <dbReference type="PROSITE" id="PS50969"/>
    </source>
</evidence>
<evidence type="ECO:0000256" key="3">
    <source>
        <dbReference type="ARBA" id="ARBA00037324"/>
    </source>
</evidence>
<dbReference type="PANTHER" id="PTHR12210">
    <property type="entry name" value="DULLARD PROTEIN PHOSPHATASE"/>
    <property type="match status" value="1"/>
</dbReference>
<dbReference type="NCBIfam" id="TIGR02251">
    <property type="entry name" value="HIF-SF_euk"/>
    <property type="match status" value="1"/>
</dbReference>
<name>A0A7J7JWL6_BUGNE</name>
<evidence type="ECO:0000256" key="5">
    <source>
        <dbReference type="SAM" id="MobiDB-lite"/>
    </source>
</evidence>
<dbReference type="CDD" id="cd07521">
    <property type="entry name" value="HAD_FCP1-like"/>
    <property type="match status" value="1"/>
</dbReference>
<dbReference type="InterPro" id="IPR050365">
    <property type="entry name" value="TIM50"/>
</dbReference>
<dbReference type="SUPFAM" id="SSF56784">
    <property type="entry name" value="HAD-like"/>
    <property type="match status" value="1"/>
</dbReference>
<comment type="similarity">
    <text evidence="4">Belongs to the CTDSPL2 family.</text>
</comment>
<dbReference type="InterPro" id="IPR004274">
    <property type="entry name" value="FCP1_dom"/>
</dbReference>
<dbReference type="GO" id="GO:0004721">
    <property type="term" value="F:phosphoprotein phosphatase activity"/>
    <property type="evidence" value="ECO:0007669"/>
    <property type="project" value="UniProtKB-KW"/>
</dbReference>
<dbReference type="InterPro" id="IPR011948">
    <property type="entry name" value="Dullard_phosphatase"/>
</dbReference>
<dbReference type="FunFam" id="3.40.50.1000:FF:000015">
    <property type="entry name" value="CTD small phosphatase-like protein 2"/>
    <property type="match status" value="1"/>
</dbReference>
<evidence type="ECO:0000313" key="8">
    <source>
        <dbReference type="Proteomes" id="UP000593567"/>
    </source>
</evidence>
<dbReference type="SMART" id="SM00577">
    <property type="entry name" value="CPDc"/>
    <property type="match status" value="1"/>
</dbReference>
<keyword evidence="2" id="KW-0904">Protein phosphatase</keyword>
<feature type="domain" description="FCP1 homology" evidence="6">
    <location>
        <begin position="347"/>
        <end position="506"/>
    </location>
</feature>
<keyword evidence="8" id="KW-1185">Reference proteome</keyword>
<accession>A0A7J7JWL6</accession>
<feature type="region of interest" description="Disordered" evidence="5">
    <location>
        <begin position="162"/>
        <end position="237"/>
    </location>
</feature>
<dbReference type="Proteomes" id="UP000593567">
    <property type="component" value="Unassembled WGS sequence"/>
</dbReference>
<keyword evidence="1" id="KW-0378">Hydrolase</keyword>
<proteinExistence type="inferred from homology"/>
<reference evidence="7" key="1">
    <citation type="submission" date="2020-06" db="EMBL/GenBank/DDBJ databases">
        <title>Draft genome of Bugula neritina, a colonial animal packing powerful symbionts and potential medicines.</title>
        <authorList>
            <person name="Rayko M."/>
        </authorList>
    </citation>
    <scope>NUCLEOTIDE SEQUENCE [LARGE SCALE GENOMIC DNA]</scope>
    <source>
        <strain evidence="7">Kwan_BN1</strain>
    </source>
</reference>
<dbReference type="PROSITE" id="PS50969">
    <property type="entry name" value="FCP1"/>
    <property type="match status" value="1"/>
</dbReference>
<gene>
    <name evidence="7" type="ORF">EB796_011622</name>
</gene>
<evidence type="ECO:0000256" key="1">
    <source>
        <dbReference type="ARBA" id="ARBA00022801"/>
    </source>
</evidence>
<feature type="compositionally biased region" description="Polar residues" evidence="5">
    <location>
        <begin position="173"/>
        <end position="201"/>
    </location>
</feature>
<dbReference type="AlphaFoldDB" id="A0A7J7JWL6"/>
<dbReference type="Pfam" id="PF03031">
    <property type="entry name" value="NIF"/>
    <property type="match status" value="1"/>
</dbReference>
<comment type="caution">
    <text evidence="7">The sequence shown here is derived from an EMBL/GenBank/DDBJ whole genome shotgun (WGS) entry which is preliminary data.</text>
</comment>
<sequence length="538" mass="60171">MFLTFQLSEGNVLLIQMKLLPVEEPYHYIHQAKSTSALNVNMSGSCDVETRGLVHTLPPQVTLTSQTTPSAVAARKRKSASEFIASATPKNTKSRQKLSGAAVTADPAVGSPLLKNLSLNTSLSLPINYNDLNNNSNREAAAGSDAVAEFCDGEMSPAKTGSLFSPTFRFPENGSSNGGSRPVTPSRSQNGTQSASQTPEDSSSRQQRHGQQQCNHSDDVFMSTSHSTAEATSPELLSYPKPVNERCAANCEKGYTGDNSLCSPYMYYDMPTSASELYTEADDEVNMSQDEAAEESEEFDEWAVDPFCFFRGANSQFSSRRFYFIRTLPPLETVLRSKVPALPFKTRSTPKFSLVLDLDETLVHCSLQKLSGASFSFPVFFQGEDYEVFVRTRPYYRQFLEHVSKMFEVILFTASKKVYADALVNLLDPQKKWIKHRLFREHCICVNSNYIKDLTILGRELNKTIIIDNSPQAFGYHISNGIPIESWFDNPDDTELLKLIPFLQKLHEYDVEDVRPWLTEKYKLHELLAAAVPPPLLH</sequence>
<dbReference type="EMBL" id="VXIV02001759">
    <property type="protein sequence ID" value="KAF6030071.1"/>
    <property type="molecule type" value="Genomic_DNA"/>
</dbReference>